<comment type="caution">
    <text evidence="1">The sequence shown here is derived from an EMBL/GenBank/DDBJ whole genome shotgun (WGS) entry which is preliminary data.</text>
</comment>
<protein>
    <submittedName>
        <fullName evidence="1">Uncharacterized protein</fullName>
    </submittedName>
</protein>
<gene>
    <name evidence="1" type="ORF">Bhyg_14333</name>
</gene>
<organism evidence="1 2">
    <name type="scientific">Pseudolycoriella hygida</name>
    <dbReference type="NCBI Taxonomy" id="35572"/>
    <lineage>
        <taxon>Eukaryota</taxon>
        <taxon>Metazoa</taxon>
        <taxon>Ecdysozoa</taxon>
        <taxon>Arthropoda</taxon>
        <taxon>Hexapoda</taxon>
        <taxon>Insecta</taxon>
        <taxon>Pterygota</taxon>
        <taxon>Neoptera</taxon>
        <taxon>Endopterygota</taxon>
        <taxon>Diptera</taxon>
        <taxon>Nematocera</taxon>
        <taxon>Sciaroidea</taxon>
        <taxon>Sciaridae</taxon>
        <taxon>Pseudolycoriella</taxon>
    </lineage>
</organism>
<dbReference type="AlphaFoldDB" id="A0A9Q0MPR1"/>
<proteinExistence type="predicted"/>
<evidence type="ECO:0000313" key="2">
    <source>
        <dbReference type="Proteomes" id="UP001151699"/>
    </source>
</evidence>
<keyword evidence="2" id="KW-1185">Reference proteome</keyword>
<dbReference type="EMBL" id="WJQU01000004">
    <property type="protein sequence ID" value="KAJ6635747.1"/>
    <property type="molecule type" value="Genomic_DNA"/>
</dbReference>
<reference evidence="1" key="1">
    <citation type="submission" date="2022-07" db="EMBL/GenBank/DDBJ databases">
        <authorList>
            <person name="Trinca V."/>
            <person name="Uliana J.V.C."/>
            <person name="Torres T.T."/>
            <person name="Ward R.J."/>
            <person name="Monesi N."/>
        </authorList>
    </citation>
    <scope>NUCLEOTIDE SEQUENCE</scope>
    <source>
        <strain evidence="1">HSMRA1968</strain>
        <tissue evidence="1">Whole embryos</tissue>
    </source>
</reference>
<name>A0A9Q0MPR1_9DIPT</name>
<evidence type="ECO:0000313" key="1">
    <source>
        <dbReference type="EMBL" id="KAJ6635747.1"/>
    </source>
</evidence>
<accession>A0A9Q0MPR1</accession>
<sequence length="111" mass="12799">MRRCGLHWLHNRWVVISDRALLGSGHVTLLMGNKECESLTKCILLQWKFIVNFHVISRSTTATGYDGLKAIPKNIWSNRKCVPNADSKQMANNLVCEWLHEHPTDDPIDFR</sequence>
<dbReference type="Proteomes" id="UP001151699">
    <property type="component" value="Chromosome C"/>
</dbReference>